<evidence type="ECO:0000256" key="5">
    <source>
        <dbReference type="SAM" id="SignalP"/>
    </source>
</evidence>
<accession>A0A8T2VD54</accession>
<evidence type="ECO:0000256" key="4">
    <source>
        <dbReference type="ARBA" id="ARBA00023136"/>
    </source>
</evidence>
<evidence type="ECO:0008006" key="8">
    <source>
        <dbReference type="Google" id="ProtNLM"/>
    </source>
</evidence>
<dbReference type="GO" id="GO:0016020">
    <property type="term" value="C:membrane"/>
    <property type="evidence" value="ECO:0007669"/>
    <property type="project" value="UniProtKB-SubCell"/>
</dbReference>
<name>A0A8T2VD54_CERRI</name>
<keyword evidence="2 5" id="KW-0732">Signal</keyword>
<dbReference type="InterPro" id="IPR032675">
    <property type="entry name" value="LRR_dom_sf"/>
</dbReference>
<evidence type="ECO:0000313" key="7">
    <source>
        <dbReference type="Proteomes" id="UP000825935"/>
    </source>
</evidence>
<dbReference type="Pfam" id="PF00560">
    <property type="entry name" value="LRR_1"/>
    <property type="match status" value="3"/>
</dbReference>
<dbReference type="InterPro" id="IPR053213">
    <property type="entry name" value="RLP29"/>
</dbReference>
<comment type="caution">
    <text evidence="6">The sequence shown here is derived from an EMBL/GenBank/DDBJ whole genome shotgun (WGS) entry which is preliminary data.</text>
</comment>
<keyword evidence="4" id="KW-0472">Membrane</keyword>
<comment type="subcellular location">
    <subcellularLocation>
        <location evidence="1">Membrane</location>
    </subcellularLocation>
</comment>
<dbReference type="FunFam" id="3.80.10.10:FF:000400">
    <property type="entry name" value="Nuclear pore complex protein NUP107"/>
    <property type="match status" value="1"/>
</dbReference>
<dbReference type="PANTHER" id="PTHR48009">
    <property type="entry name" value="LEUCINE-RICH REPEAT (LRR) FAMILY PROTEIN"/>
    <property type="match status" value="1"/>
</dbReference>
<keyword evidence="3" id="KW-0677">Repeat</keyword>
<dbReference type="InterPro" id="IPR001611">
    <property type="entry name" value="Leu-rich_rpt"/>
</dbReference>
<dbReference type="EMBL" id="CM035407">
    <property type="protein sequence ID" value="KAH7443904.1"/>
    <property type="molecule type" value="Genomic_DNA"/>
</dbReference>
<gene>
    <name evidence="6" type="ORF">KP509_02G055000</name>
</gene>
<evidence type="ECO:0000256" key="1">
    <source>
        <dbReference type="ARBA" id="ARBA00004370"/>
    </source>
</evidence>
<evidence type="ECO:0000256" key="3">
    <source>
        <dbReference type="ARBA" id="ARBA00022737"/>
    </source>
</evidence>
<keyword evidence="7" id="KW-1185">Reference proteome</keyword>
<dbReference type="OrthoDB" id="676979at2759"/>
<dbReference type="SUPFAM" id="SSF52058">
    <property type="entry name" value="L domain-like"/>
    <property type="match status" value="1"/>
</dbReference>
<dbReference type="AlphaFoldDB" id="A0A8T2VD54"/>
<feature type="signal peptide" evidence="5">
    <location>
        <begin position="1"/>
        <end position="24"/>
    </location>
</feature>
<evidence type="ECO:0000313" key="6">
    <source>
        <dbReference type="EMBL" id="KAH7443904.1"/>
    </source>
</evidence>
<dbReference type="OMA" id="PRMDAMR"/>
<proteinExistence type="predicted"/>
<dbReference type="Gene3D" id="3.80.10.10">
    <property type="entry name" value="Ribonuclease Inhibitor"/>
    <property type="match status" value="2"/>
</dbReference>
<protein>
    <recommendedName>
        <fullName evidence="8">Leucine-rich repeat-containing N-terminal plant-type domain-containing protein</fullName>
    </recommendedName>
</protein>
<evidence type="ECO:0000256" key="2">
    <source>
        <dbReference type="ARBA" id="ARBA00022729"/>
    </source>
</evidence>
<feature type="chain" id="PRO_5035802394" description="Leucine-rich repeat-containing N-terminal plant-type domain-containing protein" evidence="5">
    <location>
        <begin position="25"/>
        <end position="426"/>
    </location>
</feature>
<reference evidence="6" key="1">
    <citation type="submission" date="2021-08" db="EMBL/GenBank/DDBJ databases">
        <title>WGS assembly of Ceratopteris richardii.</title>
        <authorList>
            <person name="Marchant D.B."/>
            <person name="Chen G."/>
            <person name="Jenkins J."/>
            <person name="Shu S."/>
            <person name="Leebens-Mack J."/>
            <person name="Grimwood J."/>
            <person name="Schmutz J."/>
            <person name="Soltis P."/>
            <person name="Soltis D."/>
            <person name="Chen Z.-H."/>
        </authorList>
    </citation>
    <scope>NUCLEOTIDE SEQUENCE</scope>
    <source>
        <strain evidence="6">Whitten #5841</strain>
        <tissue evidence="6">Leaf</tissue>
    </source>
</reference>
<dbReference type="PANTHER" id="PTHR48009:SF7">
    <property type="entry name" value="LEUCINE-RICH REPEAT (LRR) FAMILY PROTEIN"/>
    <property type="match status" value="1"/>
</dbReference>
<dbReference type="Proteomes" id="UP000825935">
    <property type="component" value="Chromosome 2"/>
</dbReference>
<sequence>MVNHPLFPLLLVWFFGAYILKSSAITDPSDVHALIQVKLAVDPSTIREGSCMATWNFSVDPCDNLFGMYFSCGIACSRDRNGAQRVTRLKLDGSGYSGTLSPAVGNLSSLQQLQIEGNTFSGSVPSSIGQLHQLVILDLSENLFTGRLPSSIFEGLRTLQILNINGNLLSGTLPITVSSIVNLVKCRLQNNQFTGYLPDLSSLKQLRLLDLSGNRFYGSLPLKFPPSLFSASFRNNLLRGGFTKQHVRALNPALVVLDVSTNRLSGPVDASLFQHPSLQQLILANNSFTMLINELSGEDMHMEKSQMVAIDMSNNRIGGLLPRMFAVMPNLSSLSLSNNAFYGQINVSYAIKALSERAGMQPLQRMMLNGNYLTGPLPSLFMKLSPENTMASLVDNCLPSCPSRLFFCQGADQKPISLCRLYNVNV</sequence>
<organism evidence="6 7">
    <name type="scientific">Ceratopteris richardii</name>
    <name type="common">Triangle waterfern</name>
    <dbReference type="NCBI Taxonomy" id="49495"/>
    <lineage>
        <taxon>Eukaryota</taxon>
        <taxon>Viridiplantae</taxon>
        <taxon>Streptophyta</taxon>
        <taxon>Embryophyta</taxon>
        <taxon>Tracheophyta</taxon>
        <taxon>Polypodiopsida</taxon>
        <taxon>Polypodiidae</taxon>
        <taxon>Polypodiales</taxon>
        <taxon>Pteridineae</taxon>
        <taxon>Pteridaceae</taxon>
        <taxon>Parkerioideae</taxon>
        <taxon>Ceratopteris</taxon>
    </lineage>
</organism>